<reference evidence="2" key="1">
    <citation type="submission" date="2022-11" db="UniProtKB">
        <authorList>
            <consortium name="WormBaseParasite"/>
        </authorList>
    </citation>
    <scope>IDENTIFICATION</scope>
</reference>
<proteinExistence type="predicted"/>
<dbReference type="Proteomes" id="UP000887576">
    <property type="component" value="Unplaced"/>
</dbReference>
<sequence>MNNPQQPPPTMNGKTGADAHFDYFKGWYDYLNEYAIVKKAKETYGTAKQSNPVFQDYLNMVENGVQTGLTDVAAPLYAQYCYPTTDKLVDIYSKGVDTTKVVADKTVAVAAHTGALSLGLAVVAAQMGLIATTSATNLFLSSLLYTKEVGNNAYQSVQSAEKVVESKIREAIEQTQQMAKIPVDKAAEHANTFLDIANAVFDKMLGLSDEKEPTDSTISDRIKFLTRRVSGGLVKRAHEDVIDPVKTKVHGMVEQMRDKLDLANVVKQRQQWVTEQAGNLSTNVLELKKKIELEAQQLRISPEEMLIRSIRKTSHVLNENFSRLREQGTQLVGDTATSKLDFATNYVQQLDTNFEKAENIYQIRDEVLVEAKQKITEIAQWTSSFLVGENRSQHSNNVQ</sequence>
<name>A0AC34QE80_9BILA</name>
<dbReference type="WBParaSite" id="JU765_v2.g15472.t1">
    <property type="protein sequence ID" value="JU765_v2.g15472.t1"/>
    <property type="gene ID" value="JU765_v2.g15472"/>
</dbReference>
<evidence type="ECO:0000313" key="2">
    <source>
        <dbReference type="WBParaSite" id="JU765_v2.g15472.t1"/>
    </source>
</evidence>
<protein>
    <submittedName>
        <fullName evidence="2">Uncharacterized protein</fullName>
    </submittedName>
</protein>
<evidence type="ECO:0000313" key="1">
    <source>
        <dbReference type="Proteomes" id="UP000887576"/>
    </source>
</evidence>
<accession>A0AC34QE80</accession>
<organism evidence="1 2">
    <name type="scientific">Panagrolaimus sp. JU765</name>
    <dbReference type="NCBI Taxonomy" id="591449"/>
    <lineage>
        <taxon>Eukaryota</taxon>
        <taxon>Metazoa</taxon>
        <taxon>Ecdysozoa</taxon>
        <taxon>Nematoda</taxon>
        <taxon>Chromadorea</taxon>
        <taxon>Rhabditida</taxon>
        <taxon>Tylenchina</taxon>
        <taxon>Panagrolaimomorpha</taxon>
        <taxon>Panagrolaimoidea</taxon>
        <taxon>Panagrolaimidae</taxon>
        <taxon>Panagrolaimus</taxon>
    </lineage>
</organism>